<sequence length="833" mass="93136">MDGASDCASVLPWIWVIEALASVKEVDVSILHDLIEMAPELPDSLGKNMREMLALRCLEVLFDPCNGITNDARSALASKVGVDTWKSCEDILEQIVQETSLSDLKMAGPELLKWDMLPFINHKRACMPKFALQKLKDSILEGTHPFAESLKERSGLLFTAGGKGPVNMDNPSALIGRVNESCFDAQHMGVKLNLIRRTIKDGNKLLENDLGTGNLLPSKRERNALSAENMVGDFHENQYILNDYDNPNINAKKQKQFVSSSILTMEENPVTLSGREFLELSSEGFIPVSEGESCDLAKGQKGTLKEGRVLEDKRDEYPASMKSRHNTEDGFHHIQLEIRSTGAMMPQDTSGDVPHQDISVDKDNDDDKHCSEQMPLTGALPPYNASMLVQDTSADKPCQNMSVDDVEDDSNLCVEPRTSGGPRLDKTLENEEDMDPSHEAGTLSDSDGYQNEHIDVAISKSEFLSSQCTNSHDLSAGWTDQTCCIKCNEGGQLLVCNRSNCPLAVHEICLGSSPRFDDNGNFYCPFCAYSLAVSEYLEAKKKASLARKELTWLFGSGLKCKQKEPVERVHTERNKLPRNSGDKDLLVRNHEDGYLEERVKDQTDHEGDHVNKVSNLHFRSADDKQQAEPSASCDNVYLPLREEEAAGMTRILNLTEEKEVEEELIQAERVAEGDKQETADHECDGDYLSCRSTDVIPVNETRVEEGIQQEVLDQHIADPPGEPVCTLDNCAVDTSDDESNKSLISNYSVRFRRRPSQYTYTPSPQLRRKKVPWTSEEEEILKEGVQKFSDTNDSTIPWKKILEFGADVFLNRRRAVDLKDKWRNMCKGSAKST</sequence>
<dbReference type="PROSITE" id="PS01359">
    <property type="entry name" value="ZF_PHD_1"/>
    <property type="match status" value="1"/>
</dbReference>
<feature type="domain" description="PHD-type" evidence="8">
    <location>
        <begin position="481"/>
        <end position="530"/>
    </location>
</feature>
<dbReference type="Proteomes" id="UP000516437">
    <property type="component" value="Chromosome 2"/>
</dbReference>
<comment type="subcellular location">
    <subcellularLocation>
        <location evidence="1">Nucleus</location>
    </subcellularLocation>
</comment>
<dbReference type="SMART" id="SM00249">
    <property type="entry name" value="PHD"/>
    <property type="match status" value="1"/>
</dbReference>
<reference evidence="11 12" key="1">
    <citation type="journal article" date="2019" name="Plant Biotechnol. J.">
        <title>The red bayberry genome and genetic basis of sex determination.</title>
        <authorList>
            <person name="Jia H.M."/>
            <person name="Jia H.J."/>
            <person name="Cai Q.L."/>
            <person name="Wang Y."/>
            <person name="Zhao H.B."/>
            <person name="Yang W.F."/>
            <person name="Wang G.Y."/>
            <person name="Li Y.H."/>
            <person name="Zhan D.L."/>
            <person name="Shen Y.T."/>
            <person name="Niu Q.F."/>
            <person name="Chang L."/>
            <person name="Qiu J."/>
            <person name="Zhao L."/>
            <person name="Xie H.B."/>
            <person name="Fu W.Y."/>
            <person name="Jin J."/>
            <person name="Li X.W."/>
            <person name="Jiao Y."/>
            <person name="Zhou C.C."/>
            <person name="Tu T."/>
            <person name="Chai C.Y."/>
            <person name="Gao J.L."/>
            <person name="Fan L.J."/>
            <person name="van de Weg E."/>
            <person name="Wang J.Y."/>
            <person name="Gao Z.S."/>
        </authorList>
    </citation>
    <scope>NUCLEOTIDE SEQUENCE [LARGE SCALE GENOMIC DNA]</scope>
    <source>
        <tissue evidence="11">Leaves</tissue>
    </source>
</reference>
<dbReference type="InterPro" id="IPR013083">
    <property type="entry name" value="Znf_RING/FYVE/PHD"/>
</dbReference>
<dbReference type="InterPro" id="IPR019786">
    <property type="entry name" value="Zinc_finger_PHD-type_CS"/>
</dbReference>
<organism evidence="11 12">
    <name type="scientific">Morella rubra</name>
    <name type="common">Chinese bayberry</name>
    <dbReference type="NCBI Taxonomy" id="262757"/>
    <lineage>
        <taxon>Eukaryota</taxon>
        <taxon>Viridiplantae</taxon>
        <taxon>Streptophyta</taxon>
        <taxon>Embryophyta</taxon>
        <taxon>Tracheophyta</taxon>
        <taxon>Spermatophyta</taxon>
        <taxon>Magnoliopsida</taxon>
        <taxon>eudicotyledons</taxon>
        <taxon>Gunneridae</taxon>
        <taxon>Pentapetalae</taxon>
        <taxon>rosids</taxon>
        <taxon>fabids</taxon>
        <taxon>Fagales</taxon>
        <taxon>Myricaceae</taxon>
        <taxon>Morella</taxon>
    </lineage>
</organism>
<dbReference type="InterPro" id="IPR001005">
    <property type="entry name" value="SANT/Myb"/>
</dbReference>
<proteinExistence type="predicted"/>
<dbReference type="CDD" id="cd11660">
    <property type="entry name" value="SANT_TRF"/>
    <property type="match status" value="1"/>
</dbReference>
<dbReference type="InterPro" id="IPR019787">
    <property type="entry name" value="Znf_PHD-finger"/>
</dbReference>
<dbReference type="InterPro" id="IPR001965">
    <property type="entry name" value="Znf_PHD"/>
</dbReference>
<dbReference type="SUPFAM" id="SSF57903">
    <property type="entry name" value="FYVE/PHD zinc finger"/>
    <property type="match status" value="1"/>
</dbReference>
<dbReference type="SUPFAM" id="SSF46689">
    <property type="entry name" value="Homeodomain-like"/>
    <property type="match status" value="1"/>
</dbReference>
<dbReference type="EMBL" id="RXIC02000020">
    <property type="protein sequence ID" value="KAB1222320.1"/>
    <property type="molecule type" value="Genomic_DNA"/>
</dbReference>
<evidence type="ECO:0000256" key="4">
    <source>
        <dbReference type="ARBA" id="ARBA00022833"/>
    </source>
</evidence>
<accession>A0A6A1WHJ3</accession>
<dbReference type="InterPro" id="IPR009057">
    <property type="entry name" value="Homeodomain-like_sf"/>
</dbReference>
<gene>
    <name evidence="11" type="ORF">CJ030_MR2G002025</name>
</gene>
<dbReference type="OrthoDB" id="608866at2759"/>
<feature type="compositionally biased region" description="Basic and acidic residues" evidence="7">
    <location>
        <begin position="354"/>
        <end position="371"/>
    </location>
</feature>
<dbReference type="PROSITE" id="PS50016">
    <property type="entry name" value="ZF_PHD_2"/>
    <property type="match status" value="1"/>
</dbReference>
<name>A0A6A1WHJ3_9ROSI</name>
<keyword evidence="4" id="KW-0862">Zinc</keyword>
<dbReference type="PANTHER" id="PTHR47863">
    <property type="entry name" value="RING/FYVE/PHD ZINC FINGER SUPERFAMILY PROTEIN"/>
    <property type="match status" value="1"/>
</dbReference>
<evidence type="ECO:0000259" key="10">
    <source>
        <dbReference type="PROSITE" id="PS51294"/>
    </source>
</evidence>
<dbReference type="Gene3D" id="3.30.40.10">
    <property type="entry name" value="Zinc/RING finger domain, C3HC4 (zinc finger)"/>
    <property type="match status" value="1"/>
</dbReference>
<evidence type="ECO:0000313" key="11">
    <source>
        <dbReference type="EMBL" id="KAB1222320.1"/>
    </source>
</evidence>
<feature type="domain" description="Myb-like" evidence="9">
    <location>
        <begin position="765"/>
        <end position="826"/>
    </location>
</feature>
<evidence type="ECO:0000256" key="7">
    <source>
        <dbReference type="SAM" id="MobiDB-lite"/>
    </source>
</evidence>
<feature type="region of interest" description="Disordered" evidence="7">
    <location>
        <begin position="403"/>
        <end position="449"/>
    </location>
</feature>
<keyword evidence="5" id="KW-0539">Nucleus</keyword>
<evidence type="ECO:0000256" key="3">
    <source>
        <dbReference type="ARBA" id="ARBA00022771"/>
    </source>
</evidence>
<keyword evidence="12" id="KW-1185">Reference proteome</keyword>
<dbReference type="Pfam" id="PF00249">
    <property type="entry name" value="Myb_DNA-binding"/>
    <property type="match status" value="1"/>
</dbReference>
<feature type="region of interest" description="Disordered" evidence="7">
    <location>
        <begin position="346"/>
        <end position="383"/>
    </location>
</feature>
<evidence type="ECO:0000259" key="9">
    <source>
        <dbReference type="PROSITE" id="PS50090"/>
    </source>
</evidence>
<protein>
    <submittedName>
        <fullName evidence="11">Uncharacterized protein</fullName>
    </submittedName>
</protein>
<dbReference type="InterPro" id="IPR017930">
    <property type="entry name" value="Myb_dom"/>
</dbReference>
<dbReference type="PROSITE" id="PS50090">
    <property type="entry name" value="MYB_LIKE"/>
    <property type="match status" value="1"/>
</dbReference>
<evidence type="ECO:0000313" key="12">
    <source>
        <dbReference type="Proteomes" id="UP000516437"/>
    </source>
</evidence>
<keyword evidence="2" id="KW-0479">Metal-binding</keyword>
<dbReference type="InterPro" id="IPR011011">
    <property type="entry name" value="Znf_FYVE_PHD"/>
</dbReference>
<dbReference type="AlphaFoldDB" id="A0A6A1WHJ3"/>
<evidence type="ECO:0000259" key="8">
    <source>
        <dbReference type="PROSITE" id="PS50016"/>
    </source>
</evidence>
<evidence type="ECO:0000256" key="1">
    <source>
        <dbReference type="ARBA" id="ARBA00004123"/>
    </source>
</evidence>
<evidence type="ECO:0000256" key="5">
    <source>
        <dbReference type="ARBA" id="ARBA00023242"/>
    </source>
</evidence>
<comment type="caution">
    <text evidence="11">The sequence shown here is derived from an EMBL/GenBank/DDBJ whole genome shotgun (WGS) entry which is preliminary data.</text>
</comment>
<evidence type="ECO:0000256" key="6">
    <source>
        <dbReference type="PROSITE-ProRule" id="PRU00146"/>
    </source>
</evidence>
<evidence type="ECO:0000256" key="2">
    <source>
        <dbReference type="ARBA" id="ARBA00022723"/>
    </source>
</evidence>
<dbReference type="PROSITE" id="PS51294">
    <property type="entry name" value="HTH_MYB"/>
    <property type="match status" value="1"/>
</dbReference>
<feature type="domain" description="HTH myb-type" evidence="10">
    <location>
        <begin position="767"/>
        <end position="830"/>
    </location>
</feature>
<dbReference type="Gene3D" id="1.10.10.60">
    <property type="entry name" value="Homeodomain-like"/>
    <property type="match status" value="1"/>
</dbReference>
<dbReference type="GO" id="GO:0008270">
    <property type="term" value="F:zinc ion binding"/>
    <property type="evidence" value="ECO:0007669"/>
    <property type="project" value="UniProtKB-KW"/>
</dbReference>
<dbReference type="PANTHER" id="PTHR47863:SF4">
    <property type="entry name" value="RING_FYVE_PHD ZINC FINGER SUPERFAMILY PROTEIN"/>
    <property type="match status" value="1"/>
</dbReference>
<dbReference type="GO" id="GO:0005634">
    <property type="term" value="C:nucleus"/>
    <property type="evidence" value="ECO:0007669"/>
    <property type="project" value="UniProtKB-SubCell"/>
</dbReference>
<keyword evidence="3 6" id="KW-0863">Zinc-finger</keyword>
<dbReference type="SMART" id="SM00717">
    <property type="entry name" value="SANT"/>
    <property type="match status" value="1"/>
</dbReference>